<gene>
    <name evidence="1" type="ORF">O181_047652</name>
</gene>
<evidence type="ECO:0000313" key="1">
    <source>
        <dbReference type="EMBL" id="MBW0507937.1"/>
    </source>
</evidence>
<protein>
    <submittedName>
        <fullName evidence="1">Uncharacterized protein</fullName>
    </submittedName>
</protein>
<sequence>MNLCKIARLVRNAPRNKVQNARRHNTIINLTQKTQELSISPKGDQFAQDLQKNKWPNNLKRQIEESISEDELHNIIYKPIYNNEEIFWILVDGNDKINGNPFKTKPKRKKRRLSKHHQLSDEEIINEIEKYFKIMEERDKNLKEAYHIDFLDRPLNNQEEPYEWQPENPELIQQTTNEKDETESILEIKYNYIYLPYITFEDIYGDEAQEGLCEDKYLCQIPGANLNKIQFLELLTEEGKKETSEINSGIKYFQWEFYQEEDFTSIQFGPNGTLD</sequence>
<keyword evidence="2" id="KW-1185">Reference proteome</keyword>
<organism evidence="1 2">
    <name type="scientific">Austropuccinia psidii MF-1</name>
    <dbReference type="NCBI Taxonomy" id="1389203"/>
    <lineage>
        <taxon>Eukaryota</taxon>
        <taxon>Fungi</taxon>
        <taxon>Dikarya</taxon>
        <taxon>Basidiomycota</taxon>
        <taxon>Pucciniomycotina</taxon>
        <taxon>Pucciniomycetes</taxon>
        <taxon>Pucciniales</taxon>
        <taxon>Sphaerophragmiaceae</taxon>
        <taxon>Austropuccinia</taxon>
    </lineage>
</organism>
<reference evidence="1" key="1">
    <citation type="submission" date="2021-03" db="EMBL/GenBank/DDBJ databases">
        <title>Draft genome sequence of rust myrtle Austropuccinia psidii MF-1, a brazilian biotype.</title>
        <authorList>
            <person name="Quecine M.C."/>
            <person name="Pachon D.M.R."/>
            <person name="Bonatelli M.L."/>
            <person name="Correr F.H."/>
            <person name="Franceschini L.M."/>
            <person name="Leite T.F."/>
            <person name="Margarido G.R.A."/>
            <person name="Almeida C.A."/>
            <person name="Ferrarezi J.A."/>
            <person name="Labate C.A."/>
        </authorList>
    </citation>
    <scope>NUCLEOTIDE SEQUENCE</scope>
    <source>
        <strain evidence="1">MF-1</strain>
    </source>
</reference>
<comment type="caution">
    <text evidence="1">The sequence shown here is derived from an EMBL/GenBank/DDBJ whole genome shotgun (WGS) entry which is preliminary data.</text>
</comment>
<evidence type="ECO:0000313" key="2">
    <source>
        <dbReference type="Proteomes" id="UP000765509"/>
    </source>
</evidence>
<dbReference type="Proteomes" id="UP000765509">
    <property type="component" value="Unassembled WGS sequence"/>
</dbReference>
<proteinExistence type="predicted"/>
<name>A0A9Q3DTK6_9BASI</name>
<dbReference type="AlphaFoldDB" id="A0A9Q3DTK6"/>
<accession>A0A9Q3DTK6</accession>
<dbReference type="EMBL" id="AVOT02020001">
    <property type="protein sequence ID" value="MBW0507937.1"/>
    <property type="molecule type" value="Genomic_DNA"/>
</dbReference>